<proteinExistence type="predicted"/>
<dbReference type="RefSeq" id="WP_112715575.1">
    <property type="nucleotide sequence ID" value="NZ_LS483250.1"/>
</dbReference>
<organism evidence="1 2">
    <name type="scientific">Moritella yayanosii</name>
    <dbReference type="NCBI Taxonomy" id="69539"/>
    <lineage>
        <taxon>Bacteria</taxon>
        <taxon>Pseudomonadati</taxon>
        <taxon>Pseudomonadota</taxon>
        <taxon>Gammaproteobacteria</taxon>
        <taxon>Alteromonadales</taxon>
        <taxon>Moritellaceae</taxon>
        <taxon>Moritella</taxon>
    </lineage>
</organism>
<dbReference type="Proteomes" id="UP000250163">
    <property type="component" value="Chromosome MORIYA"/>
</dbReference>
<dbReference type="OrthoDB" id="9769023at2"/>
<protein>
    <recommendedName>
        <fullName evidence="3">Lipoprotein</fullName>
    </recommendedName>
</protein>
<evidence type="ECO:0000313" key="1">
    <source>
        <dbReference type="EMBL" id="SQD79099.1"/>
    </source>
</evidence>
<name>A0A330LR09_9GAMM</name>
<reference evidence="2" key="1">
    <citation type="submission" date="2018-05" db="EMBL/GenBank/DDBJ databases">
        <authorList>
            <person name="Cea G.-C."/>
            <person name="William W."/>
        </authorList>
    </citation>
    <scope>NUCLEOTIDE SEQUENCE [LARGE SCALE GENOMIC DNA]</scope>
    <source>
        <strain evidence="2">DB21MT 5</strain>
    </source>
</reference>
<evidence type="ECO:0008006" key="3">
    <source>
        <dbReference type="Google" id="ProtNLM"/>
    </source>
</evidence>
<dbReference type="EMBL" id="LS483250">
    <property type="protein sequence ID" value="SQD79099.1"/>
    <property type="molecule type" value="Genomic_DNA"/>
</dbReference>
<keyword evidence="2" id="KW-1185">Reference proteome</keyword>
<gene>
    <name evidence="1" type="ORF">MORIYA_2623</name>
</gene>
<dbReference type="KEGG" id="mya:MORIYA_2623"/>
<dbReference type="PROSITE" id="PS51257">
    <property type="entry name" value="PROKAR_LIPOPROTEIN"/>
    <property type="match status" value="1"/>
</dbReference>
<accession>A0A330LR09</accession>
<evidence type="ECO:0000313" key="2">
    <source>
        <dbReference type="Proteomes" id="UP000250163"/>
    </source>
</evidence>
<sequence>MKAVLTLLRSRRYLAVIGFSLLQGCSLQQHQLNDLAQTLDNGNASQVLTEVAQRDYPERDLAQYKLTLGLLRAVNGDFAGGINELQAAKTEINQLQALSISENIGAITINETLRSYTSTASERMLLQQLLILSYLMEDDLDGARVEVLQMQELAKSLPDSGLSGLVASSYYLGGLVYEFGDETDNAMISYRQAYQVMQTTKVSIPRVLQDSLLLASRQLGLKSEHDKYVKEFGHDVTALDRNKSQLVLVYWGGVVSAKQQRYLSIYEPSLGYNISLALPYYAKDYVKPTPWRFTVLGKTAETEIFDDVNVLARADLDAESAAIYAAALARVIIKQTALHEVQKKDEGGLATLLLNITTMISEMADVRSWNMLPASIQVQRFTLDAGTYYLLQPSLTRGLSVTDIAPITPVLAAPESVSPALVNATVSITDEIADNATESDNGLSLPLSNVALANEQLAAEADTLGTASVAMTNIGNVPTPVAVDTKPLLLKPGKTVLLFYSSAAEKAYSPLSP</sequence>
<dbReference type="AlphaFoldDB" id="A0A330LR09"/>